<geneLocation type="plasmid" evidence="2 3">
    <name>pESA136_2</name>
</geneLocation>
<evidence type="ECO:0000259" key="1">
    <source>
        <dbReference type="Pfam" id="PF12146"/>
    </source>
</evidence>
<dbReference type="InterPro" id="IPR022742">
    <property type="entry name" value="Hydrolase_4"/>
</dbReference>
<protein>
    <submittedName>
        <fullName evidence="2">Alpha/beta hydrolase</fullName>
    </submittedName>
</protein>
<dbReference type="AlphaFoldDB" id="A0ABD7EG77"/>
<dbReference type="EMBL" id="CP070298">
    <property type="protein sequence ID" value="QST76165.1"/>
    <property type="molecule type" value="Genomic_DNA"/>
</dbReference>
<dbReference type="Pfam" id="PF12146">
    <property type="entry name" value="Hydrolase_4"/>
    <property type="match status" value="1"/>
</dbReference>
<reference evidence="2 3" key="1">
    <citation type="submission" date="2021-03" db="EMBL/GenBank/DDBJ databases">
        <title>Comparative genomics of Chinese and international isolates of Escherichia albertii: population structure and evolution of virulence and antimicrobial resistance.</title>
        <authorList>
            <person name="Wang H."/>
            <person name="Xiong Y."/>
            <person name="Luo L."/>
        </authorList>
    </citation>
    <scope>NUCLEOTIDE SEQUENCE [LARGE SCALE GENOMIC DNA]</scope>
    <source>
        <strain evidence="2 3">Sample 165</strain>
        <plasmid evidence="2 3">pESA136_2</plasmid>
    </source>
</reference>
<dbReference type="PRINTS" id="PR00111">
    <property type="entry name" value="ABHYDROLASE"/>
</dbReference>
<gene>
    <name evidence="2" type="ORF">JRC44_25045</name>
</gene>
<dbReference type="PANTHER" id="PTHR43798">
    <property type="entry name" value="MONOACYLGLYCEROL LIPASE"/>
    <property type="match status" value="1"/>
</dbReference>
<evidence type="ECO:0000313" key="3">
    <source>
        <dbReference type="Proteomes" id="UP000663211"/>
    </source>
</evidence>
<proteinExistence type="predicted"/>
<dbReference type="RefSeq" id="WP_137649361.1">
    <property type="nucleotide sequence ID" value="NZ_CP070298.1"/>
</dbReference>
<dbReference type="InterPro" id="IPR029058">
    <property type="entry name" value="AB_hydrolase_fold"/>
</dbReference>
<dbReference type="GO" id="GO:0016787">
    <property type="term" value="F:hydrolase activity"/>
    <property type="evidence" value="ECO:0007669"/>
    <property type="project" value="UniProtKB-KW"/>
</dbReference>
<accession>A0ABD7EG77</accession>
<name>A0ABD7EG77_ESCAL</name>
<sequence length="150" mass="17234">MYSDYYNNIYYIDEGPYNGGHGYPAIFFIHDFLLDSKMFEMQILFFANNYRTICIDIRGFGKSNQAHNARPAGLNELVDDVIDIANHLNINKFIICGVSEGGYIALNTGYKYHSRVCGIILIGTSFYNKNKGSTLKNIYYEKRNKLPDKK</sequence>
<keyword evidence="2" id="KW-0378">Hydrolase</keyword>
<dbReference type="InterPro" id="IPR000073">
    <property type="entry name" value="AB_hydrolase_1"/>
</dbReference>
<dbReference type="SUPFAM" id="SSF53474">
    <property type="entry name" value="alpha/beta-Hydrolases"/>
    <property type="match status" value="1"/>
</dbReference>
<dbReference type="Gene3D" id="3.40.50.1820">
    <property type="entry name" value="alpha/beta hydrolase"/>
    <property type="match status" value="1"/>
</dbReference>
<feature type="domain" description="Serine aminopeptidase S33" evidence="1">
    <location>
        <begin position="45"/>
        <end position="134"/>
    </location>
</feature>
<organism evidence="2 3">
    <name type="scientific">Escherichia albertii</name>
    <dbReference type="NCBI Taxonomy" id="208962"/>
    <lineage>
        <taxon>Bacteria</taxon>
        <taxon>Pseudomonadati</taxon>
        <taxon>Pseudomonadota</taxon>
        <taxon>Gammaproteobacteria</taxon>
        <taxon>Enterobacterales</taxon>
        <taxon>Enterobacteriaceae</taxon>
        <taxon>Escherichia</taxon>
    </lineage>
</organism>
<keyword evidence="2" id="KW-0614">Plasmid</keyword>
<dbReference type="InterPro" id="IPR050266">
    <property type="entry name" value="AB_hydrolase_sf"/>
</dbReference>
<evidence type="ECO:0000313" key="2">
    <source>
        <dbReference type="EMBL" id="QST76165.1"/>
    </source>
</evidence>
<dbReference type="Proteomes" id="UP000663211">
    <property type="component" value="Plasmid pESA136_2"/>
</dbReference>